<dbReference type="RefSeq" id="XP_009531293.1">
    <property type="nucleotide sequence ID" value="XM_009532998.1"/>
</dbReference>
<dbReference type="Proteomes" id="UP000002640">
    <property type="component" value="Unassembled WGS sequence"/>
</dbReference>
<dbReference type="KEGG" id="psoj:PHYSODRAFT_391878"/>
<protein>
    <submittedName>
        <fullName evidence="1">Uncharacterized protein</fullName>
    </submittedName>
</protein>
<accession>G4ZRQ5</accession>
<dbReference type="InParanoid" id="G4ZRQ5"/>
<sequence>SSSSAAFVPVALSAYQVEKLEAMMNQQVQDAILARSAQAEKDNELDSDWRFVGSLGQLKTFTLRGADPCSSTSPLATTL</sequence>
<feature type="non-terminal residue" evidence="1">
    <location>
        <position position="79"/>
    </location>
</feature>
<evidence type="ECO:0000313" key="2">
    <source>
        <dbReference type="Proteomes" id="UP000002640"/>
    </source>
</evidence>
<reference evidence="1 2" key="1">
    <citation type="journal article" date="2006" name="Science">
        <title>Phytophthora genome sequences uncover evolutionary origins and mechanisms of pathogenesis.</title>
        <authorList>
            <person name="Tyler B.M."/>
            <person name="Tripathy S."/>
            <person name="Zhang X."/>
            <person name="Dehal P."/>
            <person name="Jiang R.H."/>
            <person name="Aerts A."/>
            <person name="Arredondo F.D."/>
            <person name="Baxter L."/>
            <person name="Bensasson D."/>
            <person name="Beynon J.L."/>
            <person name="Chapman J."/>
            <person name="Damasceno C.M."/>
            <person name="Dorrance A.E."/>
            <person name="Dou D."/>
            <person name="Dickerman A.W."/>
            <person name="Dubchak I.L."/>
            <person name="Garbelotto M."/>
            <person name="Gijzen M."/>
            <person name="Gordon S.G."/>
            <person name="Govers F."/>
            <person name="Grunwald N.J."/>
            <person name="Huang W."/>
            <person name="Ivors K.L."/>
            <person name="Jones R.W."/>
            <person name="Kamoun S."/>
            <person name="Krampis K."/>
            <person name="Lamour K.H."/>
            <person name="Lee M.K."/>
            <person name="McDonald W.H."/>
            <person name="Medina M."/>
            <person name="Meijer H.J."/>
            <person name="Nordberg E.K."/>
            <person name="Maclean D.J."/>
            <person name="Ospina-Giraldo M.D."/>
            <person name="Morris P.F."/>
            <person name="Phuntumart V."/>
            <person name="Putnam N.H."/>
            <person name="Rash S."/>
            <person name="Rose J.K."/>
            <person name="Sakihama Y."/>
            <person name="Salamov A.A."/>
            <person name="Savidor A."/>
            <person name="Scheuring C.F."/>
            <person name="Smith B.M."/>
            <person name="Sobral B.W."/>
            <person name="Terry A."/>
            <person name="Torto-Alalibo T.A."/>
            <person name="Win J."/>
            <person name="Xu Z."/>
            <person name="Zhang H."/>
            <person name="Grigoriev I.V."/>
            <person name="Rokhsar D.S."/>
            <person name="Boore J.L."/>
        </authorList>
    </citation>
    <scope>NUCLEOTIDE SEQUENCE [LARGE SCALE GENOMIC DNA]</scope>
    <source>
        <strain evidence="1 2">P6497</strain>
    </source>
</reference>
<name>G4ZRQ5_PHYSP</name>
<gene>
    <name evidence="1" type="ORF">PHYSODRAFT_391878</name>
</gene>
<keyword evidence="2" id="KW-1185">Reference proteome</keyword>
<dbReference type="EMBL" id="JH159156">
    <property type="protein sequence ID" value="EGZ13864.1"/>
    <property type="molecule type" value="Genomic_DNA"/>
</dbReference>
<dbReference type="GeneID" id="20651140"/>
<feature type="non-terminal residue" evidence="1">
    <location>
        <position position="1"/>
    </location>
</feature>
<organism evidence="1 2">
    <name type="scientific">Phytophthora sojae (strain P6497)</name>
    <name type="common">Soybean stem and root rot agent</name>
    <name type="synonym">Phytophthora megasperma f. sp. glycines</name>
    <dbReference type="NCBI Taxonomy" id="1094619"/>
    <lineage>
        <taxon>Eukaryota</taxon>
        <taxon>Sar</taxon>
        <taxon>Stramenopiles</taxon>
        <taxon>Oomycota</taxon>
        <taxon>Peronosporomycetes</taxon>
        <taxon>Peronosporales</taxon>
        <taxon>Peronosporaceae</taxon>
        <taxon>Phytophthora</taxon>
    </lineage>
</organism>
<evidence type="ECO:0000313" key="1">
    <source>
        <dbReference type="EMBL" id="EGZ13864.1"/>
    </source>
</evidence>
<dbReference type="AlphaFoldDB" id="G4ZRQ5"/>
<proteinExistence type="predicted"/>